<organism evidence="2">
    <name type="scientific">Aphanomyces invadans</name>
    <dbReference type="NCBI Taxonomy" id="157072"/>
    <lineage>
        <taxon>Eukaryota</taxon>
        <taxon>Sar</taxon>
        <taxon>Stramenopiles</taxon>
        <taxon>Oomycota</taxon>
        <taxon>Saprolegniomycetes</taxon>
        <taxon>Saprolegniales</taxon>
        <taxon>Verrucalvaceae</taxon>
        <taxon>Aphanomyces</taxon>
    </lineage>
</organism>
<feature type="region of interest" description="Disordered" evidence="1">
    <location>
        <begin position="92"/>
        <end position="138"/>
    </location>
</feature>
<name>A0A024UII2_9STRA</name>
<proteinExistence type="predicted"/>
<dbReference type="RefSeq" id="XP_008865886.1">
    <property type="nucleotide sequence ID" value="XM_008867664.1"/>
</dbReference>
<feature type="non-terminal residue" evidence="2">
    <location>
        <position position="1"/>
    </location>
</feature>
<dbReference type="AlphaFoldDB" id="A0A024UII2"/>
<dbReference type="VEuPathDB" id="FungiDB:H310_03702"/>
<reference evidence="2" key="1">
    <citation type="submission" date="2013-12" db="EMBL/GenBank/DDBJ databases">
        <title>The Genome Sequence of Aphanomyces invadans NJM9701.</title>
        <authorList>
            <consortium name="The Broad Institute Genomics Platform"/>
            <person name="Russ C."/>
            <person name="Tyler B."/>
            <person name="van West P."/>
            <person name="Dieguez-Uribeondo J."/>
            <person name="Young S.K."/>
            <person name="Zeng Q."/>
            <person name="Gargeya S."/>
            <person name="Fitzgerald M."/>
            <person name="Abouelleil A."/>
            <person name="Alvarado L."/>
            <person name="Chapman S.B."/>
            <person name="Gainer-Dewar J."/>
            <person name="Goldberg J."/>
            <person name="Griggs A."/>
            <person name="Gujja S."/>
            <person name="Hansen M."/>
            <person name="Howarth C."/>
            <person name="Imamovic A."/>
            <person name="Ireland A."/>
            <person name="Larimer J."/>
            <person name="McCowan C."/>
            <person name="Murphy C."/>
            <person name="Pearson M."/>
            <person name="Poon T.W."/>
            <person name="Priest M."/>
            <person name="Roberts A."/>
            <person name="Saif S."/>
            <person name="Shea T."/>
            <person name="Sykes S."/>
            <person name="Wortman J."/>
            <person name="Nusbaum C."/>
            <person name="Birren B."/>
        </authorList>
    </citation>
    <scope>NUCLEOTIDE SEQUENCE [LARGE SCALE GENOMIC DNA]</scope>
    <source>
        <strain evidence="2">NJM9701</strain>
    </source>
</reference>
<dbReference type="GeneID" id="20080752"/>
<accession>A0A024UII2</accession>
<dbReference type="EMBL" id="KI913956">
    <property type="protein sequence ID" value="ETW06109.1"/>
    <property type="molecule type" value="Genomic_DNA"/>
</dbReference>
<feature type="compositionally biased region" description="Polar residues" evidence="1">
    <location>
        <begin position="96"/>
        <end position="138"/>
    </location>
</feature>
<evidence type="ECO:0000313" key="2">
    <source>
        <dbReference type="EMBL" id="ETW06109.1"/>
    </source>
</evidence>
<sequence length="138" mass="15565">VRKAEEAERAVQEEQHRLREVESAALVQSAEMPGATTTTWKFEEPATMVPHEHFWKLEDLDFAQVRTDEVQFVDDSRSIRHSRRCRGRSITFATPRATSMSSTKPTKQAYQSGNSKPTRNWQSSGEPMMTSGATSCGC</sequence>
<gene>
    <name evidence="2" type="ORF">H310_03702</name>
</gene>
<protein>
    <submittedName>
        <fullName evidence="2">Uncharacterized protein</fullName>
    </submittedName>
</protein>
<evidence type="ECO:0000256" key="1">
    <source>
        <dbReference type="SAM" id="MobiDB-lite"/>
    </source>
</evidence>